<proteinExistence type="predicted"/>
<evidence type="ECO:0000313" key="1">
    <source>
        <dbReference type="EMBL" id="KKT09898.1"/>
    </source>
</evidence>
<reference evidence="1 2" key="1">
    <citation type="journal article" date="2015" name="Nature">
        <title>rRNA introns, odd ribosomes, and small enigmatic genomes across a large radiation of phyla.</title>
        <authorList>
            <person name="Brown C.T."/>
            <person name="Hug L.A."/>
            <person name="Thomas B.C."/>
            <person name="Sharon I."/>
            <person name="Castelle C.J."/>
            <person name="Singh A."/>
            <person name="Wilkins M.J."/>
            <person name="Williams K.H."/>
            <person name="Banfield J.F."/>
        </authorList>
    </citation>
    <scope>NUCLEOTIDE SEQUENCE [LARGE SCALE GENOMIC DNA]</scope>
</reference>
<name>A0A0G1EJ87_UNCKA</name>
<dbReference type="AlphaFoldDB" id="A0A0G1EJ87"/>
<comment type="caution">
    <text evidence="1">The sequence shown here is derived from an EMBL/GenBank/DDBJ whole genome shotgun (WGS) entry which is preliminary data.</text>
</comment>
<gene>
    <name evidence="1" type="ORF">UV89_C0030G0010</name>
</gene>
<evidence type="ECO:0000313" key="2">
    <source>
        <dbReference type="Proteomes" id="UP000033910"/>
    </source>
</evidence>
<dbReference type="Proteomes" id="UP000033910">
    <property type="component" value="Unassembled WGS sequence"/>
</dbReference>
<protein>
    <submittedName>
        <fullName evidence="1">Uncharacterized protein</fullName>
    </submittedName>
</protein>
<dbReference type="EMBL" id="LCGF01000030">
    <property type="protein sequence ID" value="KKT09898.1"/>
    <property type="molecule type" value="Genomic_DNA"/>
</dbReference>
<sequence length="93" mass="10427">MPRKGYMVVYLVQTSETNLKVVILAVTSYDLPLIKIFNSLEEAKTVVLGITGAHLPELAPITKDVFWANVEKLKKEDSRLVSVDFGPVKKRLL</sequence>
<organism evidence="1 2">
    <name type="scientific">candidate division WWE3 bacterium GW2011_GWB2_43_22</name>
    <dbReference type="NCBI Taxonomy" id="1619118"/>
    <lineage>
        <taxon>Bacteria</taxon>
        <taxon>Katanobacteria</taxon>
    </lineage>
</organism>
<accession>A0A0G1EJ87</accession>